<feature type="transmembrane region" description="Helical" evidence="1">
    <location>
        <begin position="170"/>
        <end position="188"/>
    </location>
</feature>
<proteinExistence type="predicted"/>
<feature type="transmembrane region" description="Helical" evidence="1">
    <location>
        <begin position="102"/>
        <end position="127"/>
    </location>
</feature>
<accession>A0ABW4CG14</accession>
<feature type="transmembrane region" description="Helical" evidence="1">
    <location>
        <begin position="139"/>
        <end position="164"/>
    </location>
</feature>
<dbReference type="EMBL" id="JBHTOC010000003">
    <property type="protein sequence ID" value="MFD1429242.1"/>
    <property type="molecule type" value="Genomic_DNA"/>
</dbReference>
<name>A0ABW4CG14_9LACO</name>
<sequence length="196" mass="21695">MKEIFRVDGLYYRLMTLAANAFIINLVFVLSGLTVVLLGPAIIALYQITKRVMAGEEDHVLTTYFKIMKKNLVRGWLLFGILLVGAGLAIGLTLLVGALGQWAAAVMIFFVASVALLLGTFAYDFALSQDSVRQAFNNALILFFQHIVYSIVILLIPVVVLSLIGKVNLYLALCLGFFVACYLQIYFVRKVGVFDE</sequence>
<comment type="caution">
    <text evidence="2">The sequence shown here is derived from an EMBL/GenBank/DDBJ whole genome shotgun (WGS) entry which is preliminary data.</text>
</comment>
<dbReference type="InterPro" id="IPR006938">
    <property type="entry name" value="DUF624"/>
</dbReference>
<keyword evidence="3" id="KW-1185">Reference proteome</keyword>
<organism evidence="2 3">
    <name type="scientific">Lacticaseibacillus mingshuiensis</name>
    <dbReference type="NCBI Taxonomy" id="2799574"/>
    <lineage>
        <taxon>Bacteria</taxon>
        <taxon>Bacillati</taxon>
        <taxon>Bacillota</taxon>
        <taxon>Bacilli</taxon>
        <taxon>Lactobacillales</taxon>
        <taxon>Lactobacillaceae</taxon>
        <taxon>Lacticaseibacillus</taxon>
    </lineage>
</organism>
<dbReference type="Proteomes" id="UP001597196">
    <property type="component" value="Unassembled WGS sequence"/>
</dbReference>
<evidence type="ECO:0000313" key="3">
    <source>
        <dbReference type="Proteomes" id="UP001597196"/>
    </source>
</evidence>
<dbReference type="RefSeq" id="WP_379886969.1">
    <property type="nucleotide sequence ID" value="NZ_JBHTOC010000003.1"/>
</dbReference>
<evidence type="ECO:0000313" key="2">
    <source>
        <dbReference type="EMBL" id="MFD1429242.1"/>
    </source>
</evidence>
<keyword evidence="1" id="KW-0812">Transmembrane</keyword>
<reference evidence="3" key="1">
    <citation type="journal article" date="2019" name="Int. J. Syst. Evol. Microbiol.">
        <title>The Global Catalogue of Microorganisms (GCM) 10K type strain sequencing project: providing services to taxonomists for standard genome sequencing and annotation.</title>
        <authorList>
            <consortium name="The Broad Institute Genomics Platform"/>
            <consortium name="The Broad Institute Genome Sequencing Center for Infectious Disease"/>
            <person name="Wu L."/>
            <person name="Ma J."/>
        </authorList>
    </citation>
    <scope>NUCLEOTIDE SEQUENCE [LARGE SCALE GENOMIC DNA]</scope>
    <source>
        <strain evidence="3">CCM 8980</strain>
    </source>
</reference>
<keyword evidence="1" id="KW-1133">Transmembrane helix</keyword>
<dbReference type="Pfam" id="PF04854">
    <property type="entry name" value="DUF624"/>
    <property type="match status" value="1"/>
</dbReference>
<feature type="transmembrane region" description="Helical" evidence="1">
    <location>
        <begin position="20"/>
        <end position="46"/>
    </location>
</feature>
<gene>
    <name evidence="2" type="ORF">ACFQ4P_03115</name>
</gene>
<protein>
    <submittedName>
        <fullName evidence="2">DUF624 domain-containing protein</fullName>
    </submittedName>
</protein>
<feature type="transmembrane region" description="Helical" evidence="1">
    <location>
        <begin position="76"/>
        <end position="96"/>
    </location>
</feature>
<keyword evidence="1" id="KW-0472">Membrane</keyword>
<evidence type="ECO:0000256" key="1">
    <source>
        <dbReference type="SAM" id="Phobius"/>
    </source>
</evidence>